<feature type="binding site" evidence="5">
    <location>
        <position position="78"/>
    </location>
    <ligand>
        <name>FAD</name>
        <dbReference type="ChEBI" id="CHEBI:57692"/>
    </ligand>
</feature>
<evidence type="ECO:0000256" key="4">
    <source>
        <dbReference type="ARBA" id="ARBA00022827"/>
    </source>
</evidence>
<evidence type="ECO:0000256" key="6">
    <source>
        <dbReference type="RuleBase" id="RU003968"/>
    </source>
</evidence>
<dbReference type="InterPro" id="IPR012132">
    <property type="entry name" value="GMC_OxRdtase"/>
</dbReference>
<feature type="region of interest" description="Disordered" evidence="7">
    <location>
        <begin position="127"/>
        <end position="148"/>
    </location>
</feature>
<comment type="cofactor">
    <cofactor evidence="1 5">
        <name>FAD</name>
        <dbReference type="ChEBI" id="CHEBI:57692"/>
    </cofactor>
</comment>
<evidence type="ECO:0000259" key="8">
    <source>
        <dbReference type="PROSITE" id="PS00623"/>
    </source>
</evidence>
<reference evidence="11" key="1">
    <citation type="journal article" date="2014" name="Nat. Genet.">
        <title>Genome of the human hookworm Necator americanus.</title>
        <authorList>
            <person name="Tang Y.T."/>
            <person name="Gao X."/>
            <person name="Rosa B.A."/>
            <person name="Abubucker S."/>
            <person name="Hallsworth-Pepin K."/>
            <person name="Martin J."/>
            <person name="Tyagi R."/>
            <person name="Heizer E."/>
            <person name="Zhang X."/>
            <person name="Bhonagiri-Palsikar V."/>
            <person name="Minx P."/>
            <person name="Warren W.C."/>
            <person name="Wang Q."/>
            <person name="Zhan B."/>
            <person name="Hotez P.J."/>
            <person name="Sternberg P.W."/>
            <person name="Dougall A."/>
            <person name="Gaze S.T."/>
            <person name="Mulvenna J."/>
            <person name="Sotillo J."/>
            <person name="Ranganathan S."/>
            <person name="Rabelo E.M."/>
            <person name="Wilson R.K."/>
            <person name="Felgner P.L."/>
            <person name="Bethony J."/>
            <person name="Hawdon J.M."/>
            <person name="Gasser R.B."/>
            <person name="Loukas A."/>
            <person name="Mitreva M."/>
        </authorList>
    </citation>
    <scope>NUCLEOTIDE SEQUENCE [LARGE SCALE GENOMIC DNA]</scope>
</reference>
<dbReference type="GO" id="GO:0050660">
    <property type="term" value="F:flavin adenine dinucleotide binding"/>
    <property type="evidence" value="ECO:0007669"/>
    <property type="project" value="InterPro"/>
</dbReference>
<feature type="binding site" evidence="5">
    <location>
        <begin position="86"/>
        <end position="89"/>
    </location>
    <ligand>
        <name>FAD</name>
        <dbReference type="ChEBI" id="CHEBI:57692"/>
    </ligand>
</feature>
<dbReference type="InterPro" id="IPR036188">
    <property type="entry name" value="FAD/NAD-bd_sf"/>
</dbReference>
<dbReference type="PANTHER" id="PTHR11552">
    <property type="entry name" value="GLUCOSE-METHANOL-CHOLINE GMC OXIDOREDUCTASE"/>
    <property type="match status" value="1"/>
</dbReference>
<comment type="similarity">
    <text evidence="2 6">Belongs to the GMC oxidoreductase family.</text>
</comment>
<dbReference type="PANTHER" id="PTHR11552:SF147">
    <property type="entry name" value="CHOLINE DEHYDROGENASE, MITOCHONDRIAL"/>
    <property type="match status" value="1"/>
</dbReference>
<keyword evidence="11" id="KW-1185">Reference proteome</keyword>
<evidence type="ECO:0000313" key="10">
    <source>
        <dbReference type="EMBL" id="ETN83371.1"/>
    </source>
</evidence>
<dbReference type="PROSITE" id="PS00623">
    <property type="entry name" value="GMC_OXRED_1"/>
    <property type="match status" value="1"/>
</dbReference>
<dbReference type="Pfam" id="PF00732">
    <property type="entry name" value="GMC_oxred_N"/>
    <property type="match status" value="2"/>
</dbReference>
<accession>W2TQH1</accession>
<dbReference type="Pfam" id="PF05199">
    <property type="entry name" value="GMC_oxred_C"/>
    <property type="match status" value="1"/>
</dbReference>
<evidence type="ECO:0000256" key="5">
    <source>
        <dbReference type="PIRSR" id="PIRSR000137-2"/>
    </source>
</evidence>
<dbReference type="PROSITE" id="PS00624">
    <property type="entry name" value="GMC_OXRED_2"/>
    <property type="match status" value="1"/>
</dbReference>
<keyword evidence="4 5" id="KW-0274">FAD</keyword>
<dbReference type="InterPro" id="IPR000172">
    <property type="entry name" value="GMC_OxRdtase_N"/>
</dbReference>
<dbReference type="Gene3D" id="3.50.50.60">
    <property type="entry name" value="FAD/NAD(P)-binding domain"/>
    <property type="match status" value="2"/>
</dbReference>
<proteinExistence type="inferred from homology"/>
<dbReference type="SUPFAM" id="SSF51905">
    <property type="entry name" value="FAD/NAD(P)-binding domain"/>
    <property type="match status" value="1"/>
</dbReference>
<organism evidence="10 11">
    <name type="scientific">Necator americanus</name>
    <name type="common">Human hookworm</name>
    <dbReference type="NCBI Taxonomy" id="51031"/>
    <lineage>
        <taxon>Eukaryota</taxon>
        <taxon>Metazoa</taxon>
        <taxon>Ecdysozoa</taxon>
        <taxon>Nematoda</taxon>
        <taxon>Chromadorea</taxon>
        <taxon>Rhabditida</taxon>
        <taxon>Rhabditina</taxon>
        <taxon>Rhabditomorpha</taxon>
        <taxon>Strongyloidea</taxon>
        <taxon>Ancylostomatidae</taxon>
        <taxon>Bunostominae</taxon>
        <taxon>Necator</taxon>
    </lineage>
</organism>
<evidence type="ECO:0000256" key="1">
    <source>
        <dbReference type="ARBA" id="ARBA00001974"/>
    </source>
</evidence>
<dbReference type="AlphaFoldDB" id="W2TQH1"/>
<name>W2TQH1_NECAM</name>
<gene>
    <name evidence="10" type="ORF">NECAME_17480</name>
</gene>
<sequence length="443" mass="50167">MFSSIITRLFSANRLTENPDHRVLLVEAGPQDYWWDWRIHMPAALMYNLCHDRYNWFYHTVAQKNVGNRVFYWPRGRVWGGSSTLNAMVYVRGHPLDYDRWEKEDGAKGWNYQNCLPYFKKSETYSHSKGPNDPYRGHAGPQKVQRGSGEHPLHQAFLEAGTQHPVGTTEDVNGFKQEGLGTFDMTIHNGIRKMNFIGTDNIDSYSREKIYCEGDIIVCGGAINSPQLLMLSGIGPADHLRTHEIPVVANMPGVGSNLIDHLEIYVQQKCTKPITLYNKSSWRFPHHMIKTGIDPRRHPIIDPKYMDHDDDWKEFRKCIHLSREIFAQKAFDPFRGEELAPGKQCQSDADIDSFVKQMSASAYHPSGSCKMGPASDKMAVVDPETLGVHGTENLKVVDASIMPSIVSGNLNAPVIMMAERAADLLQGKHLPPEKVPIWSHKSK</sequence>
<evidence type="ECO:0000256" key="3">
    <source>
        <dbReference type="ARBA" id="ARBA00022630"/>
    </source>
</evidence>
<dbReference type="PIRSF" id="PIRSF000137">
    <property type="entry name" value="Alcohol_oxidase"/>
    <property type="match status" value="1"/>
</dbReference>
<evidence type="ECO:0000256" key="2">
    <source>
        <dbReference type="ARBA" id="ARBA00010790"/>
    </source>
</evidence>
<dbReference type="Proteomes" id="UP000053676">
    <property type="component" value="Unassembled WGS sequence"/>
</dbReference>
<protein>
    <submittedName>
        <fullName evidence="10">GMC oxidoreductase</fullName>
    </submittedName>
</protein>
<dbReference type="InterPro" id="IPR007867">
    <property type="entry name" value="GMC_OxRtase_C"/>
</dbReference>
<feature type="domain" description="Glucose-methanol-choline oxidoreductase N-terminal" evidence="9">
    <location>
        <begin position="221"/>
        <end position="235"/>
    </location>
</feature>
<dbReference type="EMBL" id="KI658220">
    <property type="protein sequence ID" value="ETN83371.1"/>
    <property type="molecule type" value="Genomic_DNA"/>
</dbReference>
<evidence type="ECO:0000256" key="7">
    <source>
        <dbReference type="SAM" id="MobiDB-lite"/>
    </source>
</evidence>
<keyword evidence="3 6" id="KW-0285">Flavoprotein</keyword>
<dbReference type="KEGG" id="nai:NECAME_17480"/>
<feature type="domain" description="Glucose-methanol-choline oxidoreductase N-terminal" evidence="8">
    <location>
        <begin position="76"/>
        <end position="99"/>
    </location>
</feature>
<dbReference type="SUPFAM" id="SSF54373">
    <property type="entry name" value="FAD-linked reductases, C-terminal domain"/>
    <property type="match status" value="1"/>
</dbReference>
<dbReference type="OMA" id="DADWKFQ"/>
<evidence type="ECO:0000259" key="9">
    <source>
        <dbReference type="PROSITE" id="PS00624"/>
    </source>
</evidence>
<dbReference type="STRING" id="51031.W2TQH1"/>
<dbReference type="OrthoDB" id="269227at2759"/>
<evidence type="ECO:0000313" key="11">
    <source>
        <dbReference type="Proteomes" id="UP000053676"/>
    </source>
</evidence>
<dbReference type="GO" id="GO:0016614">
    <property type="term" value="F:oxidoreductase activity, acting on CH-OH group of donors"/>
    <property type="evidence" value="ECO:0007669"/>
    <property type="project" value="InterPro"/>
</dbReference>